<name>A0A151JVT8_9HYME</name>
<evidence type="ECO:0000313" key="3">
    <source>
        <dbReference type="EMBL" id="KYN38079.1"/>
    </source>
</evidence>
<feature type="signal peptide" evidence="1">
    <location>
        <begin position="1"/>
        <end position="19"/>
    </location>
</feature>
<evidence type="ECO:0000259" key="2">
    <source>
        <dbReference type="Pfam" id="PF26215"/>
    </source>
</evidence>
<organism evidence="3 4">
    <name type="scientific">Trachymyrmex septentrionalis</name>
    <dbReference type="NCBI Taxonomy" id="34720"/>
    <lineage>
        <taxon>Eukaryota</taxon>
        <taxon>Metazoa</taxon>
        <taxon>Ecdysozoa</taxon>
        <taxon>Arthropoda</taxon>
        <taxon>Hexapoda</taxon>
        <taxon>Insecta</taxon>
        <taxon>Pterygota</taxon>
        <taxon>Neoptera</taxon>
        <taxon>Endopterygota</taxon>
        <taxon>Hymenoptera</taxon>
        <taxon>Apocrita</taxon>
        <taxon>Aculeata</taxon>
        <taxon>Formicoidea</taxon>
        <taxon>Formicidae</taxon>
        <taxon>Myrmicinae</taxon>
        <taxon>Trachymyrmex</taxon>
    </lineage>
</organism>
<sequence length="108" mass="12290">MPTSSAILNVQLIFDSCFACTCFGSSSTHPIAQKKDIIFSLVDRDFLLSDFMFHTKNLSFIINILLDNDYLSSFIFDTVNQRIKNLIKNRYIAHNDLTDNVCVNKTSS</sequence>
<dbReference type="AlphaFoldDB" id="A0A151JVT8"/>
<dbReference type="InterPro" id="IPR058912">
    <property type="entry name" value="HTH_animal"/>
</dbReference>
<dbReference type="Pfam" id="PF26215">
    <property type="entry name" value="HTH_animal"/>
    <property type="match status" value="1"/>
</dbReference>
<feature type="chain" id="PRO_5007582989" description="Helix-turn-helix domain-containing protein" evidence="1">
    <location>
        <begin position="20"/>
        <end position="108"/>
    </location>
</feature>
<evidence type="ECO:0000313" key="4">
    <source>
        <dbReference type="Proteomes" id="UP000078541"/>
    </source>
</evidence>
<reference evidence="3 4" key="1">
    <citation type="submission" date="2016-03" db="EMBL/GenBank/DDBJ databases">
        <title>Trachymyrmex septentrionalis WGS genome.</title>
        <authorList>
            <person name="Nygaard S."/>
            <person name="Hu H."/>
            <person name="Boomsma J."/>
            <person name="Zhang G."/>
        </authorList>
    </citation>
    <scope>NUCLEOTIDE SEQUENCE [LARGE SCALE GENOMIC DNA]</scope>
    <source>
        <strain evidence="3">Tsep2-gDNA-1</strain>
        <tissue evidence="3">Whole body</tissue>
    </source>
</reference>
<dbReference type="Proteomes" id="UP000078541">
    <property type="component" value="Unassembled WGS sequence"/>
</dbReference>
<feature type="domain" description="Helix-turn-helix" evidence="2">
    <location>
        <begin position="26"/>
        <end position="79"/>
    </location>
</feature>
<dbReference type="EMBL" id="KQ981679">
    <property type="protein sequence ID" value="KYN38079.1"/>
    <property type="molecule type" value="Genomic_DNA"/>
</dbReference>
<gene>
    <name evidence="3" type="ORF">ALC56_07536</name>
</gene>
<proteinExistence type="predicted"/>
<evidence type="ECO:0000256" key="1">
    <source>
        <dbReference type="SAM" id="SignalP"/>
    </source>
</evidence>
<accession>A0A151JVT8</accession>
<keyword evidence="4" id="KW-1185">Reference proteome</keyword>
<keyword evidence="1" id="KW-0732">Signal</keyword>
<protein>
    <recommendedName>
        <fullName evidence="2">Helix-turn-helix domain-containing protein</fullName>
    </recommendedName>
</protein>
<dbReference type="STRING" id="34720.A0A151JVT8"/>